<evidence type="ECO:0000256" key="1">
    <source>
        <dbReference type="SAM" id="MobiDB-lite"/>
    </source>
</evidence>
<reference evidence="2" key="2">
    <citation type="submission" date="2023-02" db="EMBL/GenBank/DDBJ databases">
        <authorList>
            <person name="Swenson N.G."/>
            <person name="Wegrzyn J.L."/>
            <person name="Mcevoy S.L."/>
        </authorList>
    </citation>
    <scope>NUCLEOTIDE SEQUENCE</scope>
    <source>
        <strain evidence="2">91603</strain>
        <tissue evidence="2">Leaf</tissue>
    </source>
</reference>
<accession>A0AAD5NIE3</accession>
<dbReference type="EMBL" id="JAJSOW010000106">
    <property type="protein sequence ID" value="KAI9159657.1"/>
    <property type="molecule type" value="Genomic_DNA"/>
</dbReference>
<feature type="compositionally biased region" description="Basic and acidic residues" evidence="1">
    <location>
        <begin position="72"/>
        <end position="90"/>
    </location>
</feature>
<organism evidence="2 3">
    <name type="scientific">Acer negundo</name>
    <name type="common">Box elder</name>
    <dbReference type="NCBI Taxonomy" id="4023"/>
    <lineage>
        <taxon>Eukaryota</taxon>
        <taxon>Viridiplantae</taxon>
        <taxon>Streptophyta</taxon>
        <taxon>Embryophyta</taxon>
        <taxon>Tracheophyta</taxon>
        <taxon>Spermatophyta</taxon>
        <taxon>Magnoliopsida</taxon>
        <taxon>eudicotyledons</taxon>
        <taxon>Gunneridae</taxon>
        <taxon>Pentapetalae</taxon>
        <taxon>rosids</taxon>
        <taxon>malvids</taxon>
        <taxon>Sapindales</taxon>
        <taxon>Sapindaceae</taxon>
        <taxon>Hippocastanoideae</taxon>
        <taxon>Acereae</taxon>
        <taxon>Acer</taxon>
    </lineage>
</organism>
<dbReference type="Proteomes" id="UP001064489">
    <property type="component" value="Chromosome 2"/>
</dbReference>
<evidence type="ECO:0000313" key="3">
    <source>
        <dbReference type="Proteomes" id="UP001064489"/>
    </source>
</evidence>
<comment type="caution">
    <text evidence="2">The sequence shown here is derived from an EMBL/GenBank/DDBJ whole genome shotgun (WGS) entry which is preliminary data.</text>
</comment>
<feature type="region of interest" description="Disordered" evidence="1">
    <location>
        <begin position="65"/>
        <end position="90"/>
    </location>
</feature>
<protein>
    <submittedName>
        <fullName evidence="2">Uncharacterized protein</fullName>
    </submittedName>
</protein>
<evidence type="ECO:0000313" key="2">
    <source>
        <dbReference type="EMBL" id="KAI9159657.1"/>
    </source>
</evidence>
<dbReference type="AlphaFoldDB" id="A0AAD5NIE3"/>
<proteinExistence type="predicted"/>
<name>A0AAD5NIE3_ACENE</name>
<keyword evidence="3" id="KW-1185">Reference proteome</keyword>
<gene>
    <name evidence="2" type="ORF">LWI28_000685</name>
</gene>
<sequence>MVSNVEILEKSNVMDCLRQGNEETVGILNSKNTSCEDVLDVNMGLNIEKILNGIIRDVEQFNGTMGSAGVSRADRNGRKSDLKMDNKAEVPERHVAEEAMLCRHTMSGSSTLHGTPPRAVLVSS</sequence>
<reference evidence="2" key="1">
    <citation type="journal article" date="2022" name="Plant J.">
        <title>Strategies of tolerance reflected in two North American maple genomes.</title>
        <authorList>
            <person name="McEvoy S.L."/>
            <person name="Sezen U.U."/>
            <person name="Trouern-Trend A."/>
            <person name="McMahon S.M."/>
            <person name="Schaberg P.G."/>
            <person name="Yang J."/>
            <person name="Wegrzyn J.L."/>
            <person name="Swenson N.G."/>
        </authorList>
    </citation>
    <scope>NUCLEOTIDE SEQUENCE</scope>
    <source>
        <strain evidence="2">91603</strain>
    </source>
</reference>